<dbReference type="Proteomes" id="UP000675664">
    <property type="component" value="Unassembled WGS sequence"/>
</dbReference>
<keyword evidence="1" id="KW-1133">Transmembrane helix</keyword>
<protein>
    <submittedName>
        <fullName evidence="2">Uncharacterized protein</fullName>
    </submittedName>
</protein>
<evidence type="ECO:0000313" key="3">
    <source>
        <dbReference type="Proteomes" id="UP000675664"/>
    </source>
</evidence>
<evidence type="ECO:0000313" key="2">
    <source>
        <dbReference type="EMBL" id="MBR0596577.1"/>
    </source>
</evidence>
<sequence length="148" mass="17085">MKKYYKLFFFPAIIIIIAGIFSGFSKQSCDQVVESLLEERTSILQKAYYGKIDEETAEKSLAKIETYPLLSEDIQGLRNSDPTQLDIVKSMELRNVTQSMKMFDYISYQLEIRWYMSGLSADYVCDNEYSVVVKSTNSGYKLSEFNPI</sequence>
<evidence type="ECO:0000256" key="1">
    <source>
        <dbReference type="SAM" id="Phobius"/>
    </source>
</evidence>
<keyword evidence="1" id="KW-0812">Transmembrane</keyword>
<dbReference type="RefSeq" id="WP_227016701.1">
    <property type="nucleotide sequence ID" value="NZ_JAGSND010000001.1"/>
</dbReference>
<keyword evidence="3" id="KW-1185">Reference proteome</keyword>
<organism evidence="2 3">
    <name type="scientific">Sinanaerobacter chloroacetimidivorans</name>
    <dbReference type="NCBI Taxonomy" id="2818044"/>
    <lineage>
        <taxon>Bacteria</taxon>
        <taxon>Bacillati</taxon>
        <taxon>Bacillota</taxon>
        <taxon>Clostridia</taxon>
        <taxon>Peptostreptococcales</taxon>
        <taxon>Anaerovoracaceae</taxon>
        <taxon>Sinanaerobacter</taxon>
    </lineage>
</organism>
<feature type="transmembrane region" description="Helical" evidence="1">
    <location>
        <begin position="7"/>
        <end position="25"/>
    </location>
</feature>
<proteinExistence type="predicted"/>
<reference evidence="2" key="2">
    <citation type="submission" date="2021-04" db="EMBL/GenBank/DDBJ databases">
        <authorList>
            <person name="Liu J."/>
        </authorList>
    </citation>
    <scope>NUCLEOTIDE SEQUENCE</scope>
    <source>
        <strain evidence="2">BAD-6</strain>
    </source>
</reference>
<dbReference type="EMBL" id="JAGSND010000001">
    <property type="protein sequence ID" value="MBR0596577.1"/>
    <property type="molecule type" value="Genomic_DNA"/>
</dbReference>
<accession>A0A8J7VWZ6</accession>
<gene>
    <name evidence="2" type="ORF">KCX82_01690</name>
</gene>
<name>A0A8J7VWZ6_9FIRM</name>
<keyword evidence="1" id="KW-0472">Membrane</keyword>
<reference evidence="2" key="1">
    <citation type="submission" date="2021-04" db="EMBL/GenBank/DDBJ databases">
        <title>Sinoanaerobacter chloroacetimidivorans sp. nov., an obligate anaerobic bacterium isolated from anaerobic sludge.</title>
        <authorList>
            <person name="Bao Y."/>
        </authorList>
    </citation>
    <scope>NUCLEOTIDE SEQUENCE</scope>
    <source>
        <strain evidence="2">BAD-6</strain>
    </source>
</reference>
<dbReference type="AlphaFoldDB" id="A0A8J7VWZ6"/>
<comment type="caution">
    <text evidence="2">The sequence shown here is derived from an EMBL/GenBank/DDBJ whole genome shotgun (WGS) entry which is preliminary data.</text>
</comment>